<evidence type="ECO:0000259" key="14">
    <source>
        <dbReference type="SMART" id="SM00235"/>
    </source>
</evidence>
<sequence length="535" mass="61328">MKQFGHLLLILFSTTTLFHLVFCTKTRDKQPVKSQDDAYAYLNKFGYNPCKDSKVQCSLSLKSLLQTYQKLFHLKVTGKLDDSTKQHMNRPRCGLPDKPLAQSKAPSQLSNYLWKRSSLTYSLRNFPSQITQVNTDRIIREAFDAWLIHIPLEIRQVCSTCNADFVLEFARSDHSDSYAFDGAGGTLAHAFFPEDGRVHFDTDEEWTELFNGVGNNLYLVAVHEIGHALGLDHVYNTESIMYPSYQLMKKNNVVPSIDRRQIQALYGQKQSSPTTTTRKPTITTATTTRRSIITTKPSVTVPSGGSHPRCRRFLDVAFDHPDGTLHTFDAGVLWRYLPNEHRWDSRTQTFQQVYERLPKRLSAGVYDPSRQQVMIFAGRNIYQYDIDYQHHAKYRSGGTLPRNLQNSVVGAIYYKNAIHIITAQAIRLFEPDSTYRSSSERDLSEEFPDFAGTVTTAFSYQNLHHFFTSDRLVYVWDENMGNWRTFGKPMETGWFACSNSANSYAHGTPPNKSGHRSPFGGPHRHHPHHHHHDHD</sequence>
<dbReference type="Pfam" id="PF00413">
    <property type="entry name" value="Peptidase_M10"/>
    <property type="match status" value="1"/>
</dbReference>
<dbReference type="InterPro" id="IPR021158">
    <property type="entry name" value="Pept_M10A_Zn_BS"/>
</dbReference>
<feature type="binding site" evidence="11">
    <location>
        <position position="164"/>
    </location>
    <ligand>
        <name>Ca(2+)</name>
        <dbReference type="ChEBI" id="CHEBI:29108"/>
        <label>2</label>
    </ligand>
</feature>
<dbReference type="InterPro" id="IPR006026">
    <property type="entry name" value="Peptidase_Metallo"/>
</dbReference>
<dbReference type="GO" id="GO:0004222">
    <property type="term" value="F:metalloendopeptidase activity"/>
    <property type="evidence" value="ECO:0007669"/>
    <property type="project" value="InterPro"/>
</dbReference>
<feature type="domain" description="Peptidase metallopeptidase" evidence="14">
    <location>
        <begin position="110"/>
        <end position="268"/>
    </location>
</feature>
<feature type="region of interest" description="Disordered" evidence="12">
    <location>
        <begin position="505"/>
        <end position="535"/>
    </location>
</feature>
<dbReference type="InterPro" id="IPR001818">
    <property type="entry name" value="Pept_M10_metallopeptidase"/>
</dbReference>
<name>A0A814F9K2_ADIRI</name>
<feature type="chain" id="PRO_5032589381" description="Peptidase metallopeptidase domain-containing protein" evidence="13">
    <location>
        <begin position="24"/>
        <end position="535"/>
    </location>
</feature>
<feature type="binding site" evidence="10">
    <location>
        <position position="233"/>
    </location>
    <ligand>
        <name>Zn(2+)</name>
        <dbReference type="ChEBI" id="CHEBI:29105"/>
        <label>2</label>
        <note>catalytic</note>
    </ligand>
</feature>
<keyword evidence="16" id="KW-1185">Reference proteome</keyword>
<dbReference type="InterPro" id="IPR036365">
    <property type="entry name" value="PGBD-like_sf"/>
</dbReference>
<evidence type="ECO:0000256" key="1">
    <source>
        <dbReference type="ARBA" id="ARBA00010370"/>
    </source>
</evidence>
<comment type="cofactor">
    <cofactor evidence="11">
        <name>Zn(2+)</name>
        <dbReference type="ChEBI" id="CHEBI:29105"/>
    </cofactor>
    <text evidence="11">Binds 2 Zn(2+) ions per subunit.</text>
</comment>
<evidence type="ECO:0000256" key="13">
    <source>
        <dbReference type="SAM" id="SignalP"/>
    </source>
</evidence>
<comment type="cofactor">
    <cofactor evidence="11">
        <name>Ca(2+)</name>
        <dbReference type="ChEBI" id="CHEBI:29108"/>
    </cofactor>
    <text evidence="11">Can bind about 5 Ca(2+) ions per subunit.</text>
</comment>
<keyword evidence="5" id="KW-0378">Hydrolase</keyword>
<feature type="binding site" evidence="11">
    <location>
        <position position="204"/>
    </location>
    <ligand>
        <name>Ca(2+)</name>
        <dbReference type="ChEBI" id="CHEBI:29108"/>
        <label>1</label>
    </ligand>
</feature>
<reference evidence="15" key="1">
    <citation type="submission" date="2021-02" db="EMBL/GenBank/DDBJ databases">
        <authorList>
            <person name="Nowell W R."/>
        </authorList>
    </citation>
    <scope>NUCLEOTIDE SEQUENCE</scope>
</reference>
<gene>
    <name evidence="15" type="ORF">XAT740_LOCUS12012</name>
</gene>
<dbReference type="PROSITE" id="PS00546">
    <property type="entry name" value="CYSTEINE_SWITCH"/>
    <property type="match status" value="1"/>
</dbReference>
<dbReference type="PANTHER" id="PTHR10201:SF323">
    <property type="entry name" value="MATRIX METALLOPROTEINASE-21"/>
    <property type="match status" value="1"/>
</dbReference>
<dbReference type="GO" id="GO:0031012">
    <property type="term" value="C:extracellular matrix"/>
    <property type="evidence" value="ECO:0007669"/>
    <property type="project" value="InterPro"/>
</dbReference>
<evidence type="ECO:0000256" key="3">
    <source>
        <dbReference type="ARBA" id="ARBA00022723"/>
    </source>
</evidence>
<dbReference type="InterPro" id="IPR024079">
    <property type="entry name" value="MetalloPept_cat_dom_sf"/>
</dbReference>
<feature type="binding site" evidence="11">
    <location>
        <position position="201"/>
    </location>
    <ligand>
        <name>Ca(2+)</name>
        <dbReference type="ChEBI" id="CHEBI:29108"/>
        <label>3</label>
    </ligand>
</feature>
<evidence type="ECO:0000256" key="4">
    <source>
        <dbReference type="ARBA" id="ARBA00022729"/>
    </source>
</evidence>
<feature type="binding site" evidence="11">
    <location>
        <position position="204"/>
    </location>
    <ligand>
        <name>Ca(2+)</name>
        <dbReference type="ChEBI" id="CHEBI:29108"/>
        <label>3</label>
    </ligand>
</feature>
<dbReference type="Gene3D" id="3.40.390.10">
    <property type="entry name" value="Collagenase (Catalytic Domain)"/>
    <property type="match status" value="1"/>
</dbReference>
<keyword evidence="3 10" id="KW-0479">Metal-binding</keyword>
<evidence type="ECO:0000256" key="11">
    <source>
        <dbReference type="PIRSR" id="PIRSR621190-2"/>
    </source>
</evidence>
<feature type="binding site" evidence="11">
    <location>
        <position position="241"/>
    </location>
    <ligand>
        <name>Zn(2+)</name>
        <dbReference type="ChEBI" id="CHEBI:29105"/>
        <label>2</label>
        <note>catalytic</note>
    </ligand>
</feature>
<feature type="binding site" evidence="11">
    <location>
        <position position="174"/>
    </location>
    <ligand>
        <name>Zn(2+)</name>
        <dbReference type="ChEBI" id="CHEBI:29105"/>
        <label>1</label>
    </ligand>
</feature>
<feature type="binding site" evidence="11">
    <location>
        <position position="411"/>
    </location>
    <ligand>
        <name>Ca(2+)</name>
        <dbReference type="ChEBI" id="CHEBI:29108"/>
        <label>5</label>
    </ligand>
</feature>
<dbReference type="InterPro" id="IPR036375">
    <property type="entry name" value="Hemopexin-like_dom_sf"/>
</dbReference>
<dbReference type="InterPro" id="IPR033739">
    <property type="entry name" value="M10A_MMP"/>
</dbReference>
<dbReference type="PIRSF" id="PIRSF001191">
    <property type="entry name" value="Peptidase_M10A_matrix"/>
    <property type="match status" value="1"/>
</dbReference>
<evidence type="ECO:0000256" key="6">
    <source>
        <dbReference type="ARBA" id="ARBA00022833"/>
    </source>
</evidence>
<organism evidence="15 16">
    <name type="scientific">Adineta ricciae</name>
    <name type="common">Rotifer</name>
    <dbReference type="NCBI Taxonomy" id="249248"/>
    <lineage>
        <taxon>Eukaryota</taxon>
        <taxon>Metazoa</taxon>
        <taxon>Spiralia</taxon>
        <taxon>Gnathifera</taxon>
        <taxon>Rotifera</taxon>
        <taxon>Eurotatoria</taxon>
        <taxon>Bdelloidea</taxon>
        <taxon>Adinetida</taxon>
        <taxon>Adinetidae</taxon>
        <taxon>Adineta</taxon>
    </lineage>
</organism>
<feature type="binding site" evidence="11">
    <location>
        <position position="181"/>
    </location>
    <ligand>
        <name>Ca(2+)</name>
        <dbReference type="ChEBI" id="CHEBI:29108"/>
        <label>3</label>
    </ligand>
</feature>
<dbReference type="EMBL" id="CAJNOR010000671">
    <property type="protein sequence ID" value="CAF0977698.1"/>
    <property type="molecule type" value="Genomic_DNA"/>
</dbReference>
<feature type="binding site" evidence="11">
    <location>
        <position position="176"/>
    </location>
    <ligand>
        <name>Zn(2+)</name>
        <dbReference type="ChEBI" id="CHEBI:29105"/>
        <label>1</label>
    </ligand>
</feature>
<dbReference type="Gene3D" id="2.110.10.10">
    <property type="entry name" value="Hemopexin-like domain"/>
    <property type="match status" value="1"/>
</dbReference>
<dbReference type="SUPFAM" id="SSF47090">
    <property type="entry name" value="PGBD-like"/>
    <property type="match status" value="1"/>
</dbReference>
<dbReference type="SUPFAM" id="SSF50923">
    <property type="entry name" value="Hemopexin-like domain"/>
    <property type="match status" value="1"/>
</dbReference>
<evidence type="ECO:0000256" key="9">
    <source>
        <dbReference type="PIRSR" id="PIRSR001191-1"/>
    </source>
</evidence>
<dbReference type="AlphaFoldDB" id="A0A814F9K2"/>
<proteinExistence type="inferred from homology"/>
<dbReference type="Proteomes" id="UP000663828">
    <property type="component" value="Unassembled WGS sequence"/>
</dbReference>
<feature type="binding site" evidence="11">
    <location>
        <position position="315"/>
    </location>
    <ligand>
        <name>Ca(2+)</name>
        <dbReference type="ChEBI" id="CHEBI:29108"/>
        <label>4</label>
    </ligand>
</feature>
<dbReference type="PANTHER" id="PTHR10201">
    <property type="entry name" value="MATRIX METALLOPROTEINASE"/>
    <property type="match status" value="1"/>
</dbReference>
<feature type="compositionally biased region" description="Basic residues" evidence="12">
    <location>
        <begin position="522"/>
        <end position="535"/>
    </location>
</feature>
<feature type="binding site" evidence="10">
    <location>
        <position position="227"/>
    </location>
    <ligand>
        <name>Zn(2+)</name>
        <dbReference type="ChEBI" id="CHEBI:29105"/>
        <label>2</label>
        <note>catalytic</note>
    </ligand>
</feature>
<dbReference type="GO" id="GO:0006508">
    <property type="term" value="P:proteolysis"/>
    <property type="evidence" value="ECO:0007669"/>
    <property type="project" value="UniProtKB-KW"/>
</dbReference>
<keyword evidence="4 13" id="KW-0732">Signal</keyword>
<dbReference type="SMART" id="SM00235">
    <property type="entry name" value="ZnMc"/>
    <property type="match status" value="1"/>
</dbReference>
<feature type="binding site" evidence="11">
    <location>
        <position position="189"/>
    </location>
    <ligand>
        <name>Zn(2+)</name>
        <dbReference type="ChEBI" id="CHEBI:29105"/>
        <label>1</label>
    </ligand>
</feature>
<comment type="similarity">
    <text evidence="1">Belongs to the peptidase M10A family.</text>
</comment>
<evidence type="ECO:0000256" key="8">
    <source>
        <dbReference type="ARBA" id="ARBA00023145"/>
    </source>
</evidence>
<dbReference type="InterPro" id="IPR021190">
    <property type="entry name" value="Pept_M10A"/>
</dbReference>
<keyword evidence="6 10" id="KW-0862">Zinc</keyword>
<evidence type="ECO:0000313" key="16">
    <source>
        <dbReference type="Proteomes" id="UP000663828"/>
    </source>
</evidence>
<evidence type="ECO:0000256" key="2">
    <source>
        <dbReference type="ARBA" id="ARBA00022670"/>
    </source>
</evidence>
<feature type="binding site" description="in inhibited form" evidence="11">
    <location>
        <position position="93"/>
    </location>
    <ligand>
        <name>Zn(2+)</name>
        <dbReference type="ChEBI" id="CHEBI:29105"/>
        <label>2</label>
        <note>catalytic</note>
    </ligand>
</feature>
<comment type="caution">
    <text evidence="15">The sequence shown here is derived from an EMBL/GenBank/DDBJ whole genome shotgun (WGS) entry which is preliminary data.</text>
</comment>
<dbReference type="PRINTS" id="PR00138">
    <property type="entry name" value="MATRIXIN"/>
</dbReference>
<keyword evidence="7" id="KW-0482">Metalloprotease</keyword>
<keyword evidence="8" id="KW-0865">Zymogen</keyword>
<dbReference type="GO" id="GO:0008270">
    <property type="term" value="F:zinc ion binding"/>
    <property type="evidence" value="ECO:0007669"/>
    <property type="project" value="InterPro"/>
</dbReference>
<feature type="active site" evidence="9">
    <location>
        <position position="224"/>
    </location>
</feature>
<feature type="binding site" evidence="11">
    <location>
        <position position="182"/>
    </location>
    <ligand>
        <name>Ca(2+)</name>
        <dbReference type="ChEBI" id="CHEBI:29108"/>
        <label>3</label>
    </ligand>
</feature>
<evidence type="ECO:0000256" key="10">
    <source>
        <dbReference type="PIRSR" id="PIRSR001191-2"/>
    </source>
</evidence>
<evidence type="ECO:0000313" key="15">
    <source>
        <dbReference type="EMBL" id="CAF0977698.1"/>
    </source>
</evidence>
<feature type="signal peptide" evidence="13">
    <location>
        <begin position="1"/>
        <end position="23"/>
    </location>
</feature>
<feature type="binding site" evidence="10">
    <location>
        <position position="223"/>
    </location>
    <ligand>
        <name>Zn(2+)</name>
        <dbReference type="ChEBI" id="CHEBI:29105"/>
        <label>2</label>
        <note>catalytic</note>
    </ligand>
</feature>
<keyword evidence="2" id="KW-0645">Protease</keyword>
<dbReference type="SUPFAM" id="SSF55486">
    <property type="entry name" value="Metalloproteases ('zincins'), catalytic domain"/>
    <property type="match status" value="1"/>
</dbReference>
<protein>
    <recommendedName>
        <fullName evidence="14">Peptidase metallopeptidase domain-containing protein</fullName>
    </recommendedName>
</protein>
<feature type="binding site" evidence="11">
    <location>
        <position position="199"/>
    </location>
    <ligand>
        <name>Zn(2+)</name>
        <dbReference type="ChEBI" id="CHEBI:29105"/>
        <label>1</label>
    </ligand>
</feature>
<dbReference type="CDD" id="cd04278">
    <property type="entry name" value="ZnMc_MMP"/>
    <property type="match status" value="1"/>
</dbReference>
<evidence type="ECO:0000256" key="12">
    <source>
        <dbReference type="SAM" id="MobiDB-lite"/>
    </source>
</evidence>
<evidence type="ECO:0000256" key="7">
    <source>
        <dbReference type="ARBA" id="ARBA00023049"/>
    </source>
</evidence>
<keyword evidence="11" id="KW-0106">Calcium</keyword>
<evidence type="ECO:0000256" key="5">
    <source>
        <dbReference type="ARBA" id="ARBA00022801"/>
    </source>
</evidence>
<accession>A0A814F9K2</accession>